<evidence type="ECO:0000313" key="4">
    <source>
        <dbReference type="Proteomes" id="UP000011715"/>
    </source>
</evidence>
<dbReference type="VEuPathDB" id="FungiDB:MAPG_07125"/>
<reference evidence="4" key="1">
    <citation type="submission" date="2010-05" db="EMBL/GenBank/DDBJ databases">
        <title>The genome sequence of Magnaporthe poae strain ATCC 64411.</title>
        <authorList>
            <person name="Ma L.-J."/>
            <person name="Dead R."/>
            <person name="Young S."/>
            <person name="Zeng Q."/>
            <person name="Koehrsen M."/>
            <person name="Alvarado L."/>
            <person name="Berlin A."/>
            <person name="Chapman S.B."/>
            <person name="Chen Z."/>
            <person name="Freedman E."/>
            <person name="Gellesch M."/>
            <person name="Goldberg J."/>
            <person name="Griggs A."/>
            <person name="Gujja S."/>
            <person name="Heilman E.R."/>
            <person name="Heiman D."/>
            <person name="Hepburn T."/>
            <person name="Howarth C."/>
            <person name="Jen D."/>
            <person name="Larson L."/>
            <person name="Mehta T."/>
            <person name="Neiman D."/>
            <person name="Pearson M."/>
            <person name="Roberts A."/>
            <person name="Saif S."/>
            <person name="Shea T."/>
            <person name="Shenoy N."/>
            <person name="Sisk P."/>
            <person name="Stolte C."/>
            <person name="Sykes S."/>
            <person name="Walk T."/>
            <person name="White J."/>
            <person name="Yandava C."/>
            <person name="Haas B."/>
            <person name="Nusbaum C."/>
            <person name="Birren B."/>
        </authorList>
    </citation>
    <scope>NUCLEOTIDE SEQUENCE [LARGE SCALE GENOMIC DNA]</scope>
    <source>
        <strain evidence="4">ATCC 64411 / 73-15</strain>
    </source>
</reference>
<dbReference type="Proteomes" id="UP000011715">
    <property type="component" value="Unassembled WGS sequence"/>
</dbReference>
<dbReference type="EMBL" id="GL876971">
    <property type="protein sequence ID" value="KLU88138.1"/>
    <property type="molecule type" value="Genomic_DNA"/>
</dbReference>
<protein>
    <submittedName>
        <fullName evidence="2 3">Uncharacterized protein</fullName>
    </submittedName>
</protein>
<accession>A0A0C4E3V0</accession>
<organism evidence="3 4">
    <name type="scientific">Magnaporthiopsis poae (strain ATCC 64411 / 73-15)</name>
    <name type="common">Kentucky bluegrass fungus</name>
    <name type="synonym">Magnaporthe poae</name>
    <dbReference type="NCBI Taxonomy" id="644358"/>
    <lineage>
        <taxon>Eukaryota</taxon>
        <taxon>Fungi</taxon>
        <taxon>Dikarya</taxon>
        <taxon>Ascomycota</taxon>
        <taxon>Pezizomycotina</taxon>
        <taxon>Sordariomycetes</taxon>
        <taxon>Sordariomycetidae</taxon>
        <taxon>Magnaporthales</taxon>
        <taxon>Magnaporthaceae</taxon>
        <taxon>Magnaporthiopsis</taxon>
    </lineage>
</organism>
<evidence type="ECO:0000313" key="2">
    <source>
        <dbReference type="EMBL" id="KLU88138.1"/>
    </source>
</evidence>
<reference evidence="3" key="5">
    <citation type="submission" date="2015-06" db="UniProtKB">
        <authorList>
            <consortium name="EnsemblFungi"/>
        </authorList>
    </citation>
    <scope>IDENTIFICATION</scope>
    <source>
        <strain evidence="3">ATCC 64411</strain>
    </source>
</reference>
<evidence type="ECO:0000313" key="3">
    <source>
        <dbReference type="EnsemblFungi" id="MAPG_07125T0"/>
    </source>
</evidence>
<feature type="region of interest" description="Disordered" evidence="1">
    <location>
        <begin position="73"/>
        <end position="104"/>
    </location>
</feature>
<name>A0A0C4E3V0_MAGP6</name>
<proteinExistence type="predicted"/>
<dbReference type="EnsemblFungi" id="MAPG_07125T0">
    <property type="protein sequence ID" value="MAPG_07125T0"/>
    <property type="gene ID" value="MAPG_07125"/>
</dbReference>
<reference evidence="2" key="3">
    <citation type="submission" date="2011-03" db="EMBL/GenBank/DDBJ databases">
        <title>Annotation of Magnaporthe poae ATCC 64411.</title>
        <authorList>
            <person name="Ma L.-J."/>
            <person name="Dead R."/>
            <person name="Young S.K."/>
            <person name="Zeng Q."/>
            <person name="Gargeya S."/>
            <person name="Fitzgerald M."/>
            <person name="Haas B."/>
            <person name="Abouelleil A."/>
            <person name="Alvarado L."/>
            <person name="Arachchi H.M."/>
            <person name="Berlin A."/>
            <person name="Brown A."/>
            <person name="Chapman S.B."/>
            <person name="Chen Z."/>
            <person name="Dunbar C."/>
            <person name="Freedman E."/>
            <person name="Gearin G."/>
            <person name="Gellesch M."/>
            <person name="Goldberg J."/>
            <person name="Griggs A."/>
            <person name="Gujja S."/>
            <person name="Heiman D."/>
            <person name="Howarth C."/>
            <person name="Larson L."/>
            <person name="Lui A."/>
            <person name="MacDonald P.J.P."/>
            <person name="Mehta T."/>
            <person name="Montmayeur A."/>
            <person name="Murphy C."/>
            <person name="Neiman D."/>
            <person name="Pearson M."/>
            <person name="Priest M."/>
            <person name="Roberts A."/>
            <person name="Saif S."/>
            <person name="Shea T."/>
            <person name="Shenoy N."/>
            <person name="Sisk P."/>
            <person name="Stolte C."/>
            <person name="Sykes S."/>
            <person name="Yandava C."/>
            <person name="Wortman J."/>
            <person name="Nusbaum C."/>
            <person name="Birren B."/>
        </authorList>
    </citation>
    <scope>NUCLEOTIDE SEQUENCE</scope>
    <source>
        <strain evidence="2">ATCC 64411</strain>
    </source>
</reference>
<sequence length="119" mass="12425">MRALRGGCKLSQAEPARSLNNRHIPNPCQLVPRAPLSIPVVPSAVSTGRNGAAIGKSCPAIKTNRPAQAASKPAWAAQLAPPRRQSTAIHRAGVASGRGPEKRPVVKSSDIVIVPFRSA</sequence>
<reference evidence="2" key="2">
    <citation type="submission" date="2010-05" db="EMBL/GenBank/DDBJ databases">
        <title>The Genome Sequence of Magnaporthe poae strain ATCC 64411.</title>
        <authorList>
            <consortium name="The Broad Institute Genome Sequencing Platform"/>
            <consortium name="Broad Institute Genome Sequencing Center for Infectious Disease"/>
            <person name="Ma L.-J."/>
            <person name="Dead R."/>
            <person name="Young S."/>
            <person name="Zeng Q."/>
            <person name="Koehrsen M."/>
            <person name="Alvarado L."/>
            <person name="Berlin A."/>
            <person name="Chapman S.B."/>
            <person name="Chen Z."/>
            <person name="Freedman E."/>
            <person name="Gellesch M."/>
            <person name="Goldberg J."/>
            <person name="Griggs A."/>
            <person name="Gujja S."/>
            <person name="Heilman E.R."/>
            <person name="Heiman D."/>
            <person name="Hepburn T."/>
            <person name="Howarth C."/>
            <person name="Jen D."/>
            <person name="Larson L."/>
            <person name="Mehta T."/>
            <person name="Neiman D."/>
            <person name="Pearson M."/>
            <person name="Roberts A."/>
            <person name="Saif S."/>
            <person name="Shea T."/>
            <person name="Shenoy N."/>
            <person name="Sisk P."/>
            <person name="Stolte C."/>
            <person name="Sykes S."/>
            <person name="Walk T."/>
            <person name="White J."/>
            <person name="Yandava C."/>
            <person name="Haas B."/>
            <person name="Nusbaum C."/>
            <person name="Birren B."/>
        </authorList>
    </citation>
    <scope>NUCLEOTIDE SEQUENCE</scope>
    <source>
        <strain evidence="2">ATCC 64411</strain>
    </source>
</reference>
<keyword evidence="4" id="KW-1185">Reference proteome</keyword>
<dbReference type="AlphaFoldDB" id="A0A0C4E3V0"/>
<dbReference type="EMBL" id="ADBL01001723">
    <property type="status" value="NOT_ANNOTATED_CDS"/>
    <property type="molecule type" value="Genomic_DNA"/>
</dbReference>
<evidence type="ECO:0000256" key="1">
    <source>
        <dbReference type="SAM" id="MobiDB-lite"/>
    </source>
</evidence>
<reference evidence="3" key="4">
    <citation type="journal article" date="2015" name="G3 (Bethesda)">
        <title>Genome sequences of three phytopathogenic species of the Magnaporthaceae family of fungi.</title>
        <authorList>
            <person name="Okagaki L.H."/>
            <person name="Nunes C.C."/>
            <person name="Sailsbery J."/>
            <person name="Clay B."/>
            <person name="Brown D."/>
            <person name="John T."/>
            <person name="Oh Y."/>
            <person name="Young N."/>
            <person name="Fitzgerald M."/>
            <person name="Haas B.J."/>
            <person name="Zeng Q."/>
            <person name="Young S."/>
            <person name="Adiconis X."/>
            <person name="Fan L."/>
            <person name="Levin J.Z."/>
            <person name="Mitchell T.K."/>
            <person name="Okubara P.A."/>
            <person name="Farman M.L."/>
            <person name="Kohn L.M."/>
            <person name="Birren B."/>
            <person name="Ma L.-J."/>
            <person name="Dean R.A."/>
        </authorList>
    </citation>
    <scope>NUCLEOTIDE SEQUENCE</scope>
    <source>
        <strain evidence="3">ATCC 64411 / 73-15</strain>
    </source>
</reference>
<gene>
    <name evidence="2" type="ORF">MAPG_07125</name>
</gene>
<feature type="region of interest" description="Disordered" evidence="1">
    <location>
        <begin position="1"/>
        <end position="24"/>
    </location>
</feature>